<name>A0A8S4SKU3_9NEOP</name>
<proteinExistence type="predicted"/>
<evidence type="ECO:0000313" key="2">
    <source>
        <dbReference type="EMBL" id="CAH2269114.1"/>
    </source>
</evidence>
<evidence type="ECO:0000256" key="1">
    <source>
        <dbReference type="SAM" id="MobiDB-lite"/>
    </source>
</evidence>
<dbReference type="Proteomes" id="UP000838756">
    <property type="component" value="Unassembled WGS sequence"/>
</dbReference>
<accession>A0A8S4SKU3</accession>
<comment type="caution">
    <text evidence="2">The sequence shown here is derived from an EMBL/GenBank/DDBJ whole genome shotgun (WGS) entry which is preliminary data.</text>
</comment>
<protein>
    <submittedName>
        <fullName evidence="2">Jg17330 protein</fullName>
    </submittedName>
</protein>
<feature type="compositionally biased region" description="Basic and acidic residues" evidence="1">
    <location>
        <begin position="1"/>
        <end position="15"/>
    </location>
</feature>
<sequence length="73" mass="8298">MRVVDHTAQRADGHRTSKRSAYRPPTRWTNNIKRIAGSRWIKAAQDHKCGDVRSEYRNVVTTPLLLAGVVRGD</sequence>
<gene>
    <name evidence="2" type="primary">jg17330</name>
    <name evidence="2" type="ORF">PAEG_LOCUS27401</name>
</gene>
<evidence type="ECO:0000313" key="3">
    <source>
        <dbReference type="Proteomes" id="UP000838756"/>
    </source>
</evidence>
<keyword evidence="3" id="KW-1185">Reference proteome</keyword>
<dbReference type="AlphaFoldDB" id="A0A8S4SKU3"/>
<organism evidence="2 3">
    <name type="scientific">Pararge aegeria aegeria</name>
    <dbReference type="NCBI Taxonomy" id="348720"/>
    <lineage>
        <taxon>Eukaryota</taxon>
        <taxon>Metazoa</taxon>
        <taxon>Ecdysozoa</taxon>
        <taxon>Arthropoda</taxon>
        <taxon>Hexapoda</taxon>
        <taxon>Insecta</taxon>
        <taxon>Pterygota</taxon>
        <taxon>Neoptera</taxon>
        <taxon>Endopterygota</taxon>
        <taxon>Lepidoptera</taxon>
        <taxon>Glossata</taxon>
        <taxon>Ditrysia</taxon>
        <taxon>Papilionoidea</taxon>
        <taxon>Nymphalidae</taxon>
        <taxon>Satyrinae</taxon>
        <taxon>Satyrini</taxon>
        <taxon>Parargina</taxon>
        <taxon>Pararge</taxon>
    </lineage>
</organism>
<dbReference type="EMBL" id="CAKXAJ010026495">
    <property type="protein sequence ID" value="CAH2269114.1"/>
    <property type="molecule type" value="Genomic_DNA"/>
</dbReference>
<feature type="region of interest" description="Disordered" evidence="1">
    <location>
        <begin position="1"/>
        <end position="25"/>
    </location>
</feature>
<reference evidence="2" key="1">
    <citation type="submission" date="2022-03" db="EMBL/GenBank/DDBJ databases">
        <authorList>
            <person name="Lindestad O."/>
        </authorList>
    </citation>
    <scope>NUCLEOTIDE SEQUENCE</scope>
</reference>
<dbReference type="OrthoDB" id="407509at2759"/>